<keyword evidence="5 7" id="KW-1133">Transmembrane helix</keyword>
<evidence type="ECO:0000256" key="7">
    <source>
        <dbReference type="RuleBase" id="RU363032"/>
    </source>
</evidence>
<dbReference type="SUPFAM" id="SSF161098">
    <property type="entry name" value="MetI-like"/>
    <property type="match status" value="1"/>
</dbReference>
<feature type="region of interest" description="Disordered" evidence="8">
    <location>
        <begin position="1"/>
        <end position="29"/>
    </location>
</feature>
<accession>A0ABW3DE00</accession>
<comment type="caution">
    <text evidence="10">The sequence shown here is derived from an EMBL/GenBank/DDBJ whole genome shotgun (WGS) entry which is preliminary data.</text>
</comment>
<evidence type="ECO:0000256" key="8">
    <source>
        <dbReference type="SAM" id="MobiDB-lite"/>
    </source>
</evidence>
<keyword evidence="2 7" id="KW-0813">Transport</keyword>
<dbReference type="InterPro" id="IPR035906">
    <property type="entry name" value="MetI-like_sf"/>
</dbReference>
<evidence type="ECO:0000313" key="10">
    <source>
        <dbReference type="EMBL" id="MFD0870707.1"/>
    </source>
</evidence>
<feature type="transmembrane region" description="Helical" evidence="7">
    <location>
        <begin position="101"/>
        <end position="121"/>
    </location>
</feature>
<evidence type="ECO:0000313" key="11">
    <source>
        <dbReference type="Proteomes" id="UP001597120"/>
    </source>
</evidence>
<feature type="domain" description="ABC transmembrane type-1" evidence="9">
    <location>
        <begin position="98"/>
        <end position="288"/>
    </location>
</feature>
<name>A0ABW3DE00_9BACL</name>
<feature type="transmembrane region" description="Helical" evidence="7">
    <location>
        <begin position="163"/>
        <end position="183"/>
    </location>
</feature>
<feature type="transmembrane region" description="Helical" evidence="7">
    <location>
        <begin position="264"/>
        <end position="287"/>
    </location>
</feature>
<dbReference type="RefSeq" id="WP_144939471.1">
    <property type="nucleotide sequence ID" value="NZ_JBHTIU010000054.1"/>
</dbReference>
<organism evidence="10 11">
    <name type="scientific">Paenibacillus residui</name>
    <dbReference type="NCBI Taxonomy" id="629724"/>
    <lineage>
        <taxon>Bacteria</taxon>
        <taxon>Bacillati</taxon>
        <taxon>Bacillota</taxon>
        <taxon>Bacilli</taxon>
        <taxon>Bacillales</taxon>
        <taxon>Paenibacillaceae</taxon>
        <taxon>Paenibacillus</taxon>
    </lineage>
</organism>
<feature type="transmembrane region" description="Helical" evidence="7">
    <location>
        <begin position="222"/>
        <end position="244"/>
    </location>
</feature>
<comment type="subcellular location">
    <subcellularLocation>
        <location evidence="1 7">Cell membrane</location>
        <topology evidence="1 7">Multi-pass membrane protein</topology>
    </subcellularLocation>
</comment>
<comment type="similarity">
    <text evidence="7">Belongs to the binding-protein-dependent transport system permease family.</text>
</comment>
<dbReference type="Pfam" id="PF00528">
    <property type="entry name" value="BPD_transp_1"/>
    <property type="match status" value="1"/>
</dbReference>
<evidence type="ECO:0000256" key="4">
    <source>
        <dbReference type="ARBA" id="ARBA00022692"/>
    </source>
</evidence>
<evidence type="ECO:0000256" key="3">
    <source>
        <dbReference type="ARBA" id="ARBA00022475"/>
    </source>
</evidence>
<dbReference type="EMBL" id="JBHTIU010000054">
    <property type="protein sequence ID" value="MFD0870707.1"/>
    <property type="molecule type" value="Genomic_DNA"/>
</dbReference>
<keyword evidence="3" id="KW-1003">Cell membrane</keyword>
<dbReference type="PROSITE" id="PS50928">
    <property type="entry name" value="ABC_TM1"/>
    <property type="match status" value="1"/>
</dbReference>
<gene>
    <name evidence="10" type="ORF">ACFQ03_16250</name>
</gene>
<keyword evidence="11" id="KW-1185">Reference proteome</keyword>
<dbReference type="Gene3D" id="1.10.3720.10">
    <property type="entry name" value="MetI-like"/>
    <property type="match status" value="1"/>
</dbReference>
<evidence type="ECO:0000256" key="6">
    <source>
        <dbReference type="ARBA" id="ARBA00023136"/>
    </source>
</evidence>
<proteinExistence type="inferred from homology"/>
<evidence type="ECO:0000259" key="9">
    <source>
        <dbReference type="PROSITE" id="PS50928"/>
    </source>
</evidence>
<dbReference type="PANTHER" id="PTHR43744:SF12">
    <property type="entry name" value="ABC TRANSPORTER PERMEASE PROTEIN MG189-RELATED"/>
    <property type="match status" value="1"/>
</dbReference>
<feature type="compositionally biased region" description="Low complexity" evidence="8">
    <location>
        <begin position="1"/>
        <end position="14"/>
    </location>
</feature>
<feature type="transmembrane region" description="Helical" evidence="7">
    <location>
        <begin position="37"/>
        <end position="59"/>
    </location>
</feature>
<sequence length="303" mass="33757">MDARSSGAGAGRSAPPELSRSPQTGSSRKAGLLRSPVIPHVLLALLGAVFLFPFLWLFLTSLKTPEEIFKIPPSFFPQEWHWSNYIGAIEAIPFFRYMGNTLLLCAINIVGQLFSAPLVAYSISKIPWKGRGIIFSLVVATMILPAQVQLIPVYIIFAKLGWINTFLPLTIGSFFGAPFYIFLLRQFMMGIPRELSEAAKMDGASELRIYIQIIMPMLKPPLMTIVLFTFVGTYTDFMGPLIYLNDNAKWTITVGLQGFLQDHGAQWELLMAASAIFTVPMVLLYFFGQKYFMKAGSALTGFK</sequence>
<evidence type="ECO:0000256" key="1">
    <source>
        <dbReference type="ARBA" id="ARBA00004651"/>
    </source>
</evidence>
<dbReference type="CDD" id="cd06261">
    <property type="entry name" value="TM_PBP2"/>
    <property type="match status" value="1"/>
</dbReference>
<evidence type="ECO:0000256" key="2">
    <source>
        <dbReference type="ARBA" id="ARBA00022448"/>
    </source>
</evidence>
<dbReference type="InterPro" id="IPR000515">
    <property type="entry name" value="MetI-like"/>
</dbReference>
<keyword evidence="4 7" id="KW-0812">Transmembrane</keyword>
<reference evidence="11" key="1">
    <citation type="journal article" date="2019" name="Int. J. Syst. Evol. Microbiol.">
        <title>The Global Catalogue of Microorganisms (GCM) 10K type strain sequencing project: providing services to taxonomists for standard genome sequencing and annotation.</title>
        <authorList>
            <consortium name="The Broad Institute Genomics Platform"/>
            <consortium name="The Broad Institute Genome Sequencing Center for Infectious Disease"/>
            <person name="Wu L."/>
            <person name="Ma J."/>
        </authorList>
    </citation>
    <scope>NUCLEOTIDE SEQUENCE [LARGE SCALE GENOMIC DNA]</scope>
    <source>
        <strain evidence="11">CCUG 57263</strain>
    </source>
</reference>
<keyword evidence="6 7" id="KW-0472">Membrane</keyword>
<dbReference type="PANTHER" id="PTHR43744">
    <property type="entry name" value="ABC TRANSPORTER PERMEASE PROTEIN MG189-RELATED-RELATED"/>
    <property type="match status" value="1"/>
</dbReference>
<feature type="transmembrane region" description="Helical" evidence="7">
    <location>
        <begin position="133"/>
        <end position="157"/>
    </location>
</feature>
<dbReference type="Proteomes" id="UP001597120">
    <property type="component" value="Unassembled WGS sequence"/>
</dbReference>
<evidence type="ECO:0000256" key="5">
    <source>
        <dbReference type="ARBA" id="ARBA00022989"/>
    </source>
</evidence>
<protein>
    <submittedName>
        <fullName evidence="10">Carbohydrate ABC transporter permease</fullName>
    </submittedName>
</protein>